<evidence type="ECO:0000313" key="15">
    <source>
        <dbReference type="Proteomes" id="UP000325372"/>
    </source>
</evidence>
<dbReference type="NCBIfam" id="NF010748">
    <property type="entry name" value="PRK14150.1"/>
    <property type="match status" value="1"/>
</dbReference>
<evidence type="ECO:0000256" key="11">
    <source>
        <dbReference type="RuleBase" id="RU000639"/>
    </source>
</evidence>
<evidence type="ECO:0000313" key="14">
    <source>
        <dbReference type="EMBL" id="KAA9133210.1"/>
    </source>
</evidence>
<dbReference type="SUPFAM" id="SSF58014">
    <property type="entry name" value="Coiled-coil domain of nucleotide exchange factor GrpE"/>
    <property type="match status" value="1"/>
</dbReference>
<dbReference type="GO" id="GO:0042803">
    <property type="term" value="F:protein homodimerization activity"/>
    <property type="evidence" value="ECO:0007669"/>
    <property type="project" value="InterPro"/>
</dbReference>
<dbReference type="FunFam" id="2.30.22.10:FF:000001">
    <property type="entry name" value="Protein GrpE"/>
    <property type="match status" value="1"/>
</dbReference>
<keyword evidence="15" id="KW-1185">Reference proteome</keyword>
<evidence type="ECO:0000256" key="5">
    <source>
        <dbReference type="ARBA" id="ARBA00023016"/>
    </source>
</evidence>
<organism evidence="14 15">
    <name type="scientific">Marinihelvus fidelis</name>
    <dbReference type="NCBI Taxonomy" id="2613842"/>
    <lineage>
        <taxon>Bacteria</taxon>
        <taxon>Pseudomonadati</taxon>
        <taxon>Pseudomonadota</taxon>
        <taxon>Gammaproteobacteria</taxon>
        <taxon>Chromatiales</taxon>
        <taxon>Wenzhouxiangellaceae</taxon>
        <taxon>Marinihelvus</taxon>
    </lineage>
</organism>
<comment type="subunit">
    <text evidence="3 10">Homodimer.</text>
</comment>
<dbReference type="GO" id="GO:0000774">
    <property type="term" value="F:adenyl-nucleotide exchange factor activity"/>
    <property type="evidence" value="ECO:0007669"/>
    <property type="project" value="InterPro"/>
</dbReference>
<evidence type="ECO:0000256" key="8">
    <source>
        <dbReference type="ARBA" id="ARBA00072274"/>
    </source>
</evidence>
<evidence type="ECO:0000256" key="6">
    <source>
        <dbReference type="ARBA" id="ARBA00023186"/>
    </source>
</evidence>
<dbReference type="PANTHER" id="PTHR21237">
    <property type="entry name" value="GRPE PROTEIN"/>
    <property type="match status" value="1"/>
</dbReference>
<dbReference type="InterPro" id="IPR000740">
    <property type="entry name" value="GrpE"/>
</dbReference>
<gene>
    <name evidence="10 14" type="primary">grpE</name>
    <name evidence="14" type="ORF">F3N42_02300</name>
</gene>
<evidence type="ECO:0000256" key="10">
    <source>
        <dbReference type="HAMAP-Rule" id="MF_01151"/>
    </source>
</evidence>
<feature type="compositionally biased region" description="Acidic residues" evidence="13">
    <location>
        <begin position="31"/>
        <end position="40"/>
    </location>
</feature>
<name>A0A5N0TE04_9GAMM</name>
<comment type="subcellular location">
    <subcellularLocation>
        <location evidence="1 10">Cytoplasm</location>
    </subcellularLocation>
</comment>
<reference evidence="14 15" key="1">
    <citation type="submission" date="2019-09" db="EMBL/GenBank/DDBJ databases">
        <title>Wenzhouxiangella sp. Genome sequencing and assembly.</title>
        <authorList>
            <person name="Zhang R."/>
        </authorList>
    </citation>
    <scope>NUCLEOTIDE SEQUENCE [LARGE SCALE GENOMIC DNA]</scope>
    <source>
        <strain evidence="14 15">W260</strain>
    </source>
</reference>
<comment type="similarity">
    <text evidence="2 10 12">Belongs to the GrpE family.</text>
</comment>
<evidence type="ECO:0000256" key="2">
    <source>
        <dbReference type="ARBA" id="ARBA00009054"/>
    </source>
</evidence>
<dbReference type="RefSeq" id="WP_150862769.1">
    <property type="nucleotide sequence ID" value="NZ_VYXP01000002.1"/>
</dbReference>
<dbReference type="Gene3D" id="2.30.22.10">
    <property type="entry name" value="Head domain of nucleotide exchange factor GrpE"/>
    <property type="match status" value="1"/>
</dbReference>
<dbReference type="CDD" id="cd00446">
    <property type="entry name" value="GrpE"/>
    <property type="match status" value="1"/>
</dbReference>
<proteinExistence type="inferred from homology"/>
<dbReference type="Gene3D" id="3.90.20.20">
    <property type="match status" value="1"/>
</dbReference>
<dbReference type="SUPFAM" id="SSF51064">
    <property type="entry name" value="Head domain of nucleotide exchange factor GrpE"/>
    <property type="match status" value="1"/>
</dbReference>
<evidence type="ECO:0000256" key="12">
    <source>
        <dbReference type="RuleBase" id="RU004478"/>
    </source>
</evidence>
<dbReference type="EMBL" id="VYXP01000002">
    <property type="protein sequence ID" value="KAA9133210.1"/>
    <property type="molecule type" value="Genomic_DNA"/>
</dbReference>
<evidence type="ECO:0000256" key="7">
    <source>
        <dbReference type="ARBA" id="ARBA00053401"/>
    </source>
</evidence>
<dbReference type="GO" id="GO:0051082">
    <property type="term" value="F:unfolded protein binding"/>
    <property type="evidence" value="ECO:0007669"/>
    <property type="project" value="TreeGrafter"/>
</dbReference>
<feature type="region of interest" description="Disordered" evidence="13">
    <location>
        <begin position="26"/>
        <end position="51"/>
    </location>
</feature>
<evidence type="ECO:0000256" key="4">
    <source>
        <dbReference type="ARBA" id="ARBA00022490"/>
    </source>
</evidence>
<evidence type="ECO:0000256" key="9">
    <source>
        <dbReference type="ARBA" id="ARBA00076414"/>
    </source>
</evidence>
<dbReference type="InterPro" id="IPR009012">
    <property type="entry name" value="GrpE_head"/>
</dbReference>
<keyword evidence="6 10" id="KW-0143">Chaperone</keyword>
<dbReference type="PROSITE" id="PS01071">
    <property type="entry name" value="GRPE"/>
    <property type="match status" value="1"/>
</dbReference>
<sequence>MTPEHDPKSAGEEAVDDAIEAACEAVKAGEEASEAAEAGDETTQLQDQLADAEQKVADARDAMLRMQAEMDNLRKRLVNDLERSKKRALEGFMSDLVPVRDSLEKGLEAAEESASVESLKEGKALIKRMLDKAMADHGLVEINPVGETFNPEEHEAISMIPSPEHETNTVIDVVQKGFRLNERLIRPARVVVSSGAPDA</sequence>
<comment type="function">
    <text evidence="7 10 11">Participates actively in the response to hyperosmotic and heat shock by preventing the aggregation of stress-denatured proteins, in association with DnaK and GrpE. It is the nucleotide exchange factor for DnaK and may function as a thermosensor. Unfolded proteins bind initially to DnaJ; upon interaction with the DnaJ-bound protein, DnaK hydrolyzes its bound ATP, resulting in the formation of a stable complex. GrpE releases ADP from DnaK; ATP binding to DnaK triggers the release of the substrate protein, thus completing the reaction cycle. Several rounds of ATP-dependent interactions between DnaJ, DnaK and GrpE are required for fully efficient folding.</text>
</comment>
<keyword evidence="5 10" id="KW-0346">Stress response</keyword>
<dbReference type="GO" id="GO:0051087">
    <property type="term" value="F:protein-folding chaperone binding"/>
    <property type="evidence" value="ECO:0007669"/>
    <property type="project" value="InterPro"/>
</dbReference>
<dbReference type="PANTHER" id="PTHR21237:SF23">
    <property type="entry name" value="GRPE PROTEIN HOMOLOG, MITOCHONDRIAL"/>
    <property type="match status" value="1"/>
</dbReference>
<comment type="caution">
    <text evidence="14">The sequence shown here is derived from an EMBL/GenBank/DDBJ whole genome shotgun (WGS) entry which is preliminary data.</text>
</comment>
<dbReference type="HAMAP" id="MF_01151">
    <property type="entry name" value="GrpE"/>
    <property type="match status" value="1"/>
</dbReference>
<dbReference type="GO" id="GO:0005829">
    <property type="term" value="C:cytosol"/>
    <property type="evidence" value="ECO:0007669"/>
    <property type="project" value="TreeGrafter"/>
</dbReference>
<keyword evidence="4 10" id="KW-0963">Cytoplasm</keyword>
<evidence type="ECO:0000256" key="3">
    <source>
        <dbReference type="ARBA" id="ARBA00011738"/>
    </source>
</evidence>
<evidence type="ECO:0000256" key="13">
    <source>
        <dbReference type="SAM" id="MobiDB-lite"/>
    </source>
</evidence>
<dbReference type="Proteomes" id="UP000325372">
    <property type="component" value="Unassembled WGS sequence"/>
</dbReference>
<dbReference type="Pfam" id="PF01025">
    <property type="entry name" value="GrpE"/>
    <property type="match status" value="1"/>
</dbReference>
<dbReference type="GO" id="GO:0006457">
    <property type="term" value="P:protein folding"/>
    <property type="evidence" value="ECO:0007669"/>
    <property type="project" value="InterPro"/>
</dbReference>
<evidence type="ECO:0000256" key="1">
    <source>
        <dbReference type="ARBA" id="ARBA00004496"/>
    </source>
</evidence>
<protein>
    <recommendedName>
        <fullName evidence="8 10">Protein GrpE</fullName>
    </recommendedName>
    <alternativeName>
        <fullName evidence="9 10">HSP-70 cofactor</fullName>
    </alternativeName>
</protein>
<dbReference type="AlphaFoldDB" id="A0A5N0TE04"/>
<accession>A0A5N0TE04</accession>
<dbReference type="PRINTS" id="PR00773">
    <property type="entry name" value="GRPEPROTEIN"/>
</dbReference>
<dbReference type="InterPro" id="IPR013805">
    <property type="entry name" value="GrpE_CC"/>
</dbReference>